<comment type="caution">
    <text evidence="2">The sequence shown here is derived from an EMBL/GenBank/DDBJ whole genome shotgun (WGS) entry which is preliminary data.</text>
</comment>
<sequence length="143" mass="14975">MFGSTVPLQSGGEPGQSSGPPLRHCRLLYDSVPALFPGHVPPALQAQLRFTSADGQDFDAVLTDILTGLLSQHVVASRMAYLIAKSTALTHLVANGIVAATPVDSASSPPSTAEDYVASSHMVIAWTKYCAERDGHTAEFAAP</sequence>
<feature type="compositionally biased region" description="Low complexity" evidence="1">
    <location>
        <begin position="7"/>
        <end position="22"/>
    </location>
</feature>
<evidence type="ECO:0000256" key="1">
    <source>
        <dbReference type="SAM" id="MobiDB-lite"/>
    </source>
</evidence>
<dbReference type="EMBL" id="JAAPAO010000969">
    <property type="protein sequence ID" value="KAF4652052.1"/>
    <property type="molecule type" value="Genomic_DNA"/>
</dbReference>
<proteinExistence type="predicted"/>
<organism evidence="2 3">
    <name type="scientific">Perkinsus chesapeaki</name>
    <name type="common">Clam parasite</name>
    <name type="synonym">Perkinsus andrewsi</name>
    <dbReference type="NCBI Taxonomy" id="330153"/>
    <lineage>
        <taxon>Eukaryota</taxon>
        <taxon>Sar</taxon>
        <taxon>Alveolata</taxon>
        <taxon>Perkinsozoa</taxon>
        <taxon>Perkinsea</taxon>
        <taxon>Perkinsida</taxon>
        <taxon>Perkinsidae</taxon>
        <taxon>Perkinsus</taxon>
    </lineage>
</organism>
<protein>
    <submittedName>
        <fullName evidence="2">Uncharacterized protein</fullName>
    </submittedName>
</protein>
<name>A0A7J6KYS3_PERCH</name>
<keyword evidence="3" id="KW-1185">Reference proteome</keyword>
<reference evidence="2 3" key="1">
    <citation type="submission" date="2020-04" db="EMBL/GenBank/DDBJ databases">
        <title>Perkinsus chesapeaki whole genome sequence.</title>
        <authorList>
            <person name="Bogema D.R."/>
        </authorList>
    </citation>
    <scope>NUCLEOTIDE SEQUENCE [LARGE SCALE GENOMIC DNA]</scope>
    <source>
        <strain evidence="2">ATCC PRA-425</strain>
    </source>
</reference>
<feature type="non-terminal residue" evidence="2">
    <location>
        <position position="143"/>
    </location>
</feature>
<evidence type="ECO:0000313" key="3">
    <source>
        <dbReference type="Proteomes" id="UP000591131"/>
    </source>
</evidence>
<gene>
    <name evidence="2" type="ORF">FOL47_011274</name>
</gene>
<feature type="region of interest" description="Disordered" evidence="1">
    <location>
        <begin position="1"/>
        <end position="22"/>
    </location>
</feature>
<evidence type="ECO:0000313" key="2">
    <source>
        <dbReference type="EMBL" id="KAF4652052.1"/>
    </source>
</evidence>
<dbReference type="AlphaFoldDB" id="A0A7J6KYS3"/>
<dbReference type="Proteomes" id="UP000591131">
    <property type="component" value="Unassembled WGS sequence"/>
</dbReference>
<accession>A0A7J6KYS3</accession>